<dbReference type="InParanoid" id="F4S138"/>
<accession>F4S138</accession>
<evidence type="ECO:0000313" key="1">
    <source>
        <dbReference type="EMBL" id="EGG01707.1"/>
    </source>
</evidence>
<evidence type="ECO:0000313" key="2">
    <source>
        <dbReference type="Proteomes" id="UP000001072"/>
    </source>
</evidence>
<dbReference type="OrthoDB" id="341421at2759"/>
<dbReference type="GeneID" id="18924204"/>
<dbReference type="VEuPathDB" id="FungiDB:MELLADRAFT_110827"/>
<dbReference type="eggNOG" id="ENOG502T1A1">
    <property type="taxonomic scope" value="Eukaryota"/>
</dbReference>
<proteinExistence type="predicted"/>
<reference evidence="2" key="1">
    <citation type="journal article" date="2011" name="Proc. Natl. Acad. Sci. U.S.A.">
        <title>Obligate biotrophy features unraveled by the genomic analysis of rust fungi.</title>
        <authorList>
            <person name="Duplessis S."/>
            <person name="Cuomo C.A."/>
            <person name="Lin Y.-C."/>
            <person name="Aerts A."/>
            <person name="Tisserant E."/>
            <person name="Veneault-Fourrey C."/>
            <person name="Joly D.L."/>
            <person name="Hacquard S."/>
            <person name="Amselem J."/>
            <person name="Cantarel B.L."/>
            <person name="Chiu R."/>
            <person name="Coutinho P.M."/>
            <person name="Feau N."/>
            <person name="Field M."/>
            <person name="Frey P."/>
            <person name="Gelhaye E."/>
            <person name="Goldberg J."/>
            <person name="Grabherr M.G."/>
            <person name="Kodira C.D."/>
            <person name="Kohler A."/>
            <person name="Kuees U."/>
            <person name="Lindquist E.A."/>
            <person name="Lucas S.M."/>
            <person name="Mago R."/>
            <person name="Mauceli E."/>
            <person name="Morin E."/>
            <person name="Murat C."/>
            <person name="Pangilinan J.L."/>
            <person name="Park R."/>
            <person name="Pearson M."/>
            <person name="Quesneville H."/>
            <person name="Rouhier N."/>
            <person name="Sakthikumar S."/>
            <person name="Salamov A.A."/>
            <person name="Schmutz J."/>
            <person name="Selles B."/>
            <person name="Shapiro H."/>
            <person name="Tanguay P."/>
            <person name="Tuskan G.A."/>
            <person name="Henrissat B."/>
            <person name="Van de Peer Y."/>
            <person name="Rouze P."/>
            <person name="Ellis J.G."/>
            <person name="Dodds P.N."/>
            <person name="Schein J.E."/>
            <person name="Zhong S."/>
            <person name="Hamelin R.C."/>
            <person name="Grigoriev I.V."/>
            <person name="Szabo L.J."/>
            <person name="Martin F."/>
        </authorList>
    </citation>
    <scope>NUCLEOTIDE SEQUENCE [LARGE SCALE GENOMIC DNA]</scope>
    <source>
        <strain evidence="2">98AG31 / pathotype 3-4-7</strain>
    </source>
</reference>
<gene>
    <name evidence="1" type="ORF">MELLADRAFT_110827</name>
</gene>
<dbReference type="HOGENOM" id="CLU_145565_1_0_1"/>
<dbReference type="RefSeq" id="XP_007415052.1">
    <property type="nucleotide sequence ID" value="XM_007414990.1"/>
</dbReference>
<sequence length="112" mass="13076">MHRNQNIIINEFMFCNSHGKETCQECLVDHRLGNNLILEDDLIQSIMSFDWVDRKPIEVYKLGVTPLIPNNPVQSTIHQTQDTTLYQCLNHQTINCSICFNWIQIILNGLYL</sequence>
<keyword evidence="2" id="KW-1185">Reference proteome</keyword>
<protein>
    <submittedName>
        <fullName evidence="1">Uncharacterized protein</fullName>
    </submittedName>
</protein>
<dbReference type="AlphaFoldDB" id="F4S138"/>
<dbReference type="Proteomes" id="UP000001072">
    <property type="component" value="Unassembled WGS sequence"/>
</dbReference>
<name>F4S138_MELLP</name>
<dbReference type="EMBL" id="GL883136">
    <property type="protein sequence ID" value="EGG01707.1"/>
    <property type="molecule type" value="Genomic_DNA"/>
</dbReference>
<organism evidence="2">
    <name type="scientific">Melampsora larici-populina (strain 98AG31 / pathotype 3-4-7)</name>
    <name type="common">Poplar leaf rust fungus</name>
    <dbReference type="NCBI Taxonomy" id="747676"/>
    <lineage>
        <taxon>Eukaryota</taxon>
        <taxon>Fungi</taxon>
        <taxon>Dikarya</taxon>
        <taxon>Basidiomycota</taxon>
        <taxon>Pucciniomycotina</taxon>
        <taxon>Pucciniomycetes</taxon>
        <taxon>Pucciniales</taxon>
        <taxon>Melampsoraceae</taxon>
        <taxon>Melampsora</taxon>
    </lineage>
</organism>
<dbReference type="KEGG" id="mlr:MELLADRAFT_110827"/>